<keyword evidence="10" id="KW-0732">Signal</keyword>
<dbReference type="CDD" id="cd11377">
    <property type="entry name" value="Pro-peptidase_S53"/>
    <property type="match status" value="1"/>
</dbReference>
<feature type="binding site" evidence="8">
    <location>
        <position position="584"/>
    </location>
    <ligand>
        <name>Ca(2+)</name>
        <dbReference type="ChEBI" id="CHEBI:29108"/>
    </ligand>
</feature>
<dbReference type="PROSITE" id="PS51695">
    <property type="entry name" value="SEDOLISIN"/>
    <property type="match status" value="1"/>
</dbReference>
<dbReference type="OrthoDB" id="409122at2759"/>
<dbReference type="Pfam" id="PF09286">
    <property type="entry name" value="Pro-kuma_activ"/>
    <property type="match status" value="1"/>
</dbReference>
<feature type="binding site" evidence="8">
    <location>
        <position position="563"/>
    </location>
    <ligand>
        <name>Ca(2+)</name>
        <dbReference type="ChEBI" id="CHEBI:29108"/>
    </ligand>
</feature>
<proteinExistence type="predicted"/>
<dbReference type="PANTHER" id="PTHR14218">
    <property type="entry name" value="PROTEASE S8 TRIPEPTIDYL PEPTIDASE I CLN2"/>
    <property type="match status" value="1"/>
</dbReference>
<feature type="chain" id="PRO_5007871872" description="Peptidase S53 domain-containing protein" evidence="10">
    <location>
        <begin position="19"/>
        <end position="605"/>
    </location>
</feature>
<dbReference type="GO" id="GO:0004252">
    <property type="term" value="F:serine-type endopeptidase activity"/>
    <property type="evidence" value="ECO:0007669"/>
    <property type="project" value="UniProtKB-UniRule"/>
</dbReference>
<evidence type="ECO:0000259" key="11">
    <source>
        <dbReference type="PROSITE" id="PS51695"/>
    </source>
</evidence>
<feature type="binding site" evidence="8">
    <location>
        <position position="564"/>
    </location>
    <ligand>
        <name>Ca(2+)</name>
        <dbReference type="ChEBI" id="CHEBI:29108"/>
    </ligand>
</feature>
<evidence type="ECO:0000256" key="5">
    <source>
        <dbReference type="ARBA" id="ARBA00022825"/>
    </source>
</evidence>
<organism evidence="12 13">
    <name type="scientific">Athelia psychrophila</name>
    <dbReference type="NCBI Taxonomy" id="1759441"/>
    <lineage>
        <taxon>Eukaryota</taxon>
        <taxon>Fungi</taxon>
        <taxon>Dikarya</taxon>
        <taxon>Basidiomycota</taxon>
        <taxon>Agaricomycotina</taxon>
        <taxon>Agaricomycetes</taxon>
        <taxon>Agaricomycetidae</taxon>
        <taxon>Atheliales</taxon>
        <taxon>Atheliaceae</taxon>
        <taxon>Athelia</taxon>
    </lineage>
</organism>
<dbReference type="STRING" id="436010.A0A166CVB1"/>
<dbReference type="InterPro" id="IPR050819">
    <property type="entry name" value="Tripeptidyl-peptidase_I"/>
</dbReference>
<keyword evidence="5 8" id="KW-0720">Serine protease</keyword>
<evidence type="ECO:0000256" key="9">
    <source>
        <dbReference type="SAM" id="MobiDB-lite"/>
    </source>
</evidence>
<dbReference type="AlphaFoldDB" id="A0A166CVB1"/>
<name>A0A166CVB1_9AGAM</name>
<evidence type="ECO:0000313" key="13">
    <source>
        <dbReference type="Proteomes" id="UP000076532"/>
    </source>
</evidence>
<dbReference type="GO" id="GO:0006508">
    <property type="term" value="P:proteolysis"/>
    <property type="evidence" value="ECO:0007669"/>
    <property type="project" value="UniProtKB-KW"/>
</dbReference>
<dbReference type="GO" id="GO:0005576">
    <property type="term" value="C:extracellular region"/>
    <property type="evidence" value="ECO:0007669"/>
    <property type="project" value="UniProtKB-SubCell"/>
</dbReference>
<comment type="cofactor">
    <cofactor evidence="8">
        <name>Ca(2+)</name>
        <dbReference type="ChEBI" id="CHEBI:29108"/>
    </cofactor>
    <text evidence="8">Binds 1 Ca(2+) ion per subunit.</text>
</comment>
<protein>
    <recommendedName>
        <fullName evidence="11">Peptidase S53 domain-containing protein</fullName>
    </recommendedName>
</protein>
<feature type="region of interest" description="Disordered" evidence="9">
    <location>
        <begin position="180"/>
        <end position="217"/>
    </location>
</feature>
<dbReference type="InterPro" id="IPR015366">
    <property type="entry name" value="S53_propep"/>
</dbReference>
<evidence type="ECO:0000256" key="10">
    <source>
        <dbReference type="SAM" id="SignalP"/>
    </source>
</evidence>
<reference evidence="12 13" key="1">
    <citation type="journal article" date="2016" name="Mol. Biol. Evol.">
        <title>Comparative Genomics of Early-Diverging Mushroom-Forming Fungi Provides Insights into the Origins of Lignocellulose Decay Capabilities.</title>
        <authorList>
            <person name="Nagy L.G."/>
            <person name="Riley R."/>
            <person name="Tritt A."/>
            <person name="Adam C."/>
            <person name="Daum C."/>
            <person name="Floudas D."/>
            <person name="Sun H."/>
            <person name="Yadav J.S."/>
            <person name="Pangilinan J."/>
            <person name="Larsson K.H."/>
            <person name="Matsuura K."/>
            <person name="Barry K."/>
            <person name="Labutti K."/>
            <person name="Kuo R."/>
            <person name="Ohm R.A."/>
            <person name="Bhattacharya S.S."/>
            <person name="Shirouzu T."/>
            <person name="Yoshinaga Y."/>
            <person name="Martin F.M."/>
            <person name="Grigoriev I.V."/>
            <person name="Hibbett D.S."/>
        </authorList>
    </citation>
    <scope>NUCLEOTIDE SEQUENCE [LARGE SCALE GENOMIC DNA]</scope>
    <source>
        <strain evidence="12 13">CBS 109695</strain>
    </source>
</reference>
<evidence type="ECO:0000256" key="7">
    <source>
        <dbReference type="ARBA" id="ARBA00023145"/>
    </source>
</evidence>
<keyword evidence="6 8" id="KW-0106">Calcium</keyword>
<dbReference type="InterPro" id="IPR036852">
    <property type="entry name" value="Peptidase_S8/S53_dom_sf"/>
</dbReference>
<keyword evidence="4 8" id="KW-0378">Hydrolase</keyword>
<sequence length="605" mass="65247">MLTSCLPSILALIALVVAAPSRRANNVLHEKRAVEPVDWVNVGRLQPSHVLPMRFGLSQQNLHMIEEMLTAISHPDSPTFGRHMSTAEVNDAFAPSKATLHSIVDWLGSAGIVKERLRLTHNGAWVELNATTAEMEDLLDTEYHLYVHAETGAEQIGCHSYSVPAHVSKHIDLIRPTVHFKHKPPKTTSKNHLKKRMSMHLGTQHSSPQSGDLASAPNANGSDLAHCSQIITLDCLRALYKINYTPTQSSINSFGIVEINDDSYEPADLDMFYKEYAPSLVGSRPTSVFIDGGKLVANETAVDHDESDLDIQYASGLVAPLTLTLLQVGNGAGSYDDWLDAVDGSFCTFDGGDPIDPTPIKQLTCGVVEPALCRVGLVRRIRERDFPPKYLTRQCTEYAKLGLMGTSILYASQDEGVAQGGADGDVCLTPDGQQSTKGKRFNPTFPATCPYVTAVGATQMVNGSSTNDPEVACESSNPLRWGFLRHIRNAGLPSRRHLSANGAFFVTAVNGTFQSSFGTSASAPVVASIIVLINDARLAAGKKPIGFLNPIIYSESFQAGFNDIVKGNNHGCGTLGFSAVKGWDPVTGLGTPNMEVLMPLFLALP</sequence>
<keyword evidence="13" id="KW-1185">Reference proteome</keyword>
<dbReference type="PANTHER" id="PTHR14218:SF19">
    <property type="entry name" value="SERINE PROTEASE AORO, PUTATIVE (AFU_ORTHOLOGUE AFUA_6G10250)-RELATED"/>
    <property type="match status" value="1"/>
</dbReference>
<evidence type="ECO:0000256" key="2">
    <source>
        <dbReference type="ARBA" id="ARBA00022670"/>
    </source>
</evidence>
<comment type="subcellular location">
    <subcellularLocation>
        <location evidence="1">Secreted</location>
        <location evidence="1">Extracellular space</location>
    </subcellularLocation>
</comment>
<dbReference type="Gene3D" id="3.40.50.200">
    <property type="entry name" value="Peptidase S8/S53 domain"/>
    <property type="match status" value="1"/>
</dbReference>
<feature type="compositionally biased region" description="Basic residues" evidence="9">
    <location>
        <begin position="180"/>
        <end position="198"/>
    </location>
</feature>
<feature type="domain" description="Peptidase S53" evidence="11">
    <location>
        <begin position="230"/>
        <end position="604"/>
    </location>
</feature>
<feature type="binding site" evidence="8">
    <location>
        <position position="582"/>
    </location>
    <ligand>
        <name>Ca(2+)</name>
        <dbReference type="ChEBI" id="CHEBI:29108"/>
    </ligand>
</feature>
<evidence type="ECO:0000256" key="6">
    <source>
        <dbReference type="ARBA" id="ARBA00022837"/>
    </source>
</evidence>
<evidence type="ECO:0000256" key="4">
    <source>
        <dbReference type="ARBA" id="ARBA00022801"/>
    </source>
</evidence>
<evidence type="ECO:0000313" key="12">
    <source>
        <dbReference type="EMBL" id="KZP14038.1"/>
    </source>
</evidence>
<feature type="active site" description="Charge relay system" evidence="8">
    <location>
        <position position="306"/>
    </location>
</feature>
<feature type="active site" description="Charge relay system" evidence="8">
    <location>
        <position position="310"/>
    </location>
</feature>
<evidence type="ECO:0000256" key="1">
    <source>
        <dbReference type="ARBA" id="ARBA00004239"/>
    </source>
</evidence>
<evidence type="ECO:0000256" key="8">
    <source>
        <dbReference type="PROSITE-ProRule" id="PRU01032"/>
    </source>
</evidence>
<dbReference type="SUPFAM" id="SSF54897">
    <property type="entry name" value="Protease propeptides/inhibitors"/>
    <property type="match status" value="1"/>
</dbReference>
<gene>
    <name evidence="12" type="ORF">FIBSPDRAFT_1049002</name>
</gene>
<accession>A0A166CVB1</accession>
<dbReference type="EMBL" id="KV417623">
    <property type="protein sequence ID" value="KZP14038.1"/>
    <property type="molecule type" value="Genomic_DNA"/>
</dbReference>
<keyword evidence="2 8" id="KW-0645">Protease</keyword>
<dbReference type="GO" id="GO:0046872">
    <property type="term" value="F:metal ion binding"/>
    <property type="evidence" value="ECO:0007669"/>
    <property type="project" value="UniProtKB-UniRule"/>
</dbReference>
<dbReference type="Proteomes" id="UP000076532">
    <property type="component" value="Unassembled WGS sequence"/>
</dbReference>
<dbReference type="GO" id="GO:0008240">
    <property type="term" value="F:tripeptidyl-peptidase activity"/>
    <property type="evidence" value="ECO:0007669"/>
    <property type="project" value="TreeGrafter"/>
</dbReference>
<dbReference type="CDD" id="cd04056">
    <property type="entry name" value="Peptidases_S53"/>
    <property type="match status" value="1"/>
</dbReference>
<feature type="compositionally biased region" description="Polar residues" evidence="9">
    <location>
        <begin position="201"/>
        <end position="217"/>
    </location>
</feature>
<dbReference type="InterPro" id="IPR030400">
    <property type="entry name" value="Sedolisin_dom"/>
</dbReference>
<dbReference type="SUPFAM" id="SSF52743">
    <property type="entry name" value="Subtilisin-like"/>
    <property type="match status" value="1"/>
</dbReference>
<keyword evidence="3 8" id="KW-0479">Metal-binding</keyword>
<evidence type="ECO:0000256" key="3">
    <source>
        <dbReference type="ARBA" id="ARBA00022723"/>
    </source>
</evidence>
<keyword evidence="7" id="KW-0865">Zymogen</keyword>
<feature type="signal peptide" evidence="10">
    <location>
        <begin position="1"/>
        <end position="18"/>
    </location>
</feature>
<feature type="active site" description="Charge relay system" evidence="8">
    <location>
        <position position="520"/>
    </location>
</feature>
<dbReference type="SMART" id="SM00944">
    <property type="entry name" value="Pro-kuma_activ"/>
    <property type="match status" value="1"/>
</dbReference>